<evidence type="ECO:0000313" key="17">
    <source>
        <dbReference type="EMBL" id="KAJ1974017.1"/>
    </source>
</evidence>
<organism evidence="17 18">
    <name type="scientific">Dimargaris verticillata</name>
    <dbReference type="NCBI Taxonomy" id="2761393"/>
    <lineage>
        <taxon>Eukaryota</taxon>
        <taxon>Fungi</taxon>
        <taxon>Fungi incertae sedis</taxon>
        <taxon>Zoopagomycota</taxon>
        <taxon>Kickxellomycotina</taxon>
        <taxon>Dimargaritomycetes</taxon>
        <taxon>Dimargaritales</taxon>
        <taxon>Dimargaritaceae</taxon>
        <taxon>Dimargaris</taxon>
    </lineage>
</organism>
<keyword evidence="11 15" id="KW-0472">Membrane</keyword>
<dbReference type="OrthoDB" id="10259545at2759"/>
<evidence type="ECO:0000256" key="3">
    <source>
        <dbReference type="ARBA" id="ARBA00007103"/>
    </source>
</evidence>
<dbReference type="EC" id="2.5.1.47" evidence="4"/>
<dbReference type="Gene3D" id="3.40.50.1100">
    <property type="match status" value="2"/>
</dbReference>
<dbReference type="InterPro" id="IPR001216">
    <property type="entry name" value="P-phosphate_BS"/>
</dbReference>
<protein>
    <recommendedName>
        <fullName evidence="4">cysteine synthase</fullName>
        <ecNumber evidence="4">2.5.1.47</ecNumber>
    </recommendedName>
    <alternativeName>
        <fullName evidence="13">Cysteine synthase-like protein</fullName>
    </alternativeName>
</protein>
<dbReference type="SUPFAM" id="SSF53686">
    <property type="entry name" value="Tryptophan synthase beta subunit-like PLP-dependent enzymes"/>
    <property type="match status" value="1"/>
</dbReference>
<dbReference type="GO" id="GO:0005741">
    <property type="term" value="C:mitochondrial outer membrane"/>
    <property type="evidence" value="ECO:0007669"/>
    <property type="project" value="UniProtKB-SubCell"/>
</dbReference>
<comment type="similarity">
    <text evidence="3">Belongs to the cysteine synthase/cystathionine beta-synthase family.</text>
</comment>
<evidence type="ECO:0000256" key="6">
    <source>
        <dbReference type="ARBA" id="ARBA00022692"/>
    </source>
</evidence>
<accession>A0A9W8B4P5</accession>
<feature type="transmembrane region" description="Helical" evidence="15">
    <location>
        <begin position="6"/>
        <end position="29"/>
    </location>
</feature>
<feature type="region of interest" description="Disordered" evidence="14">
    <location>
        <begin position="36"/>
        <end position="65"/>
    </location>
</feature>
<dbReference type="Pfam" id="PF00291">
    <property type="entry name" value="PALP"/>
    <property type="match status" value="1"/>
</dbReference>
<dbReference type="GO" id="GO:0004124">
    <property type="term" value="F:cysteine synthase activity"/>
    <property type="evidence" value="ECO:0007669"/>
    <property type="project" value="UniProtKB-EC"/>
</dbReference>
<evidence type="ECO:0000256" key="15">
    <source>
        <dbReference type="SAM" id="Phobius"/>
    </source>
</evidence>
<evidence type="ECO:0000256" key="14">
    <source>
        <dbReference type="SAM" id="MobiDB-lite"/>
    </source>
</evidence>
<evidence type="ECO:0000256" key="13">
    <source>
        <dbReference type="ARBA" id="ARBA00078545"/>
    </source>
</evidence>
<dbReference type="InterPro" id="IPR036052">
    <property type="entry name" value="TrpB-like_PALP_sf"/>
</dbReference>
<evidence type="ECO:0000256" key="2">
    <source>
        <dbReference type="ARBA" id="ARBA00004572"/>
    </source>
</evidence>
<dbReference type="PANTHER" id="PTHR10314">
    <property type="entry name" value="CYSTATHIONINE BETA-SYNTHASE"/>
    <property type="match status" value="1"/>
</dbReference>
<keyword evidence="5 17" id="KW-0808">Transferase</keyword>
<comment type="cofactor">
    <cofactor evidence="1">
        <name>pyridoxal 5'-phosphate</name>
        <dbReference type="ChEBI" id="CHEBI:597326"/>
    </cofactor>
</comment>
<name>A0A9W8B4P5_9FUNG</name>
<dbReference type="GO" id="GO:0006535">
    <property type="term" value="P:cysteine biosynthetic process from serine"/>
    <property type="evidence" value="ECO:0007669"/>
    <property type="project" value="InterPro"/>
</dbReference>
<dbReference type="InterPro" id="IPR050214">
    <property type="entry name" value="Cys_Synth/Cystath_Beta-Synth"/>
</dbReference>
<comment type="subcellular location">
    <subcellularLocation>
        <location evidence="2">Mitochondrion outer membrane</location>
        <topology evidence="2">Single-pass membrane protein</topology>
    </subcellularLocation>
</comment>
<dbReference type="FunFam" id="3.40.50.1100:FF:000049">
    <property type="entry name" value="Cysteine synthase, putative"/>
    <property type="match status" value="1"/>
</dbReference>
<evidence type="ECO:0000256" key="8">
    <source>
        <dbReference type="ARBA" id="ARBA00022898"/>
    </source>
</evidence>
<dbReference type="InterPro" id="IPR001926">
    <property type="entry name" value="TrpB-like_PALP"/>
</dbReference>
<reference evidence="17" key="1">
    <citation type="submission" date="2022-07" db="EMBL/GenBank/DDBJ databases">
        <title>Phylogenomic reconstructions and comparative analyses of Kickxellomycotina fungi.</title>
        <authorList>
            <person name="Reynolds N.K."/>
            <person name="Stajich J.E."/>
            <person name="Barry K."/>
            <person name="Grigoriev I.V."/>
            <person name="Crous P."/>
            <person name="Smith M.E."/>
        </authorList>
    </citation>
    <scope>NUCLEOTIDE SEQUENCE</scope>
    <source>
        <strain evidence="17">RSA 567</strain>
    </source>
</reference>
<keyword evidence="6 15" id="KW-0812">Transmembrane</keyword>
<evidence type="ECO:0000256" key="11">
    <source>
        <dbReference type="ARBA" id="ARBA00023136"/>
    </source>
</evidence>
<dbReference type="EMBL" id="JANBQB010000719">
    <property type="protein sequence ID" value="KAJ1974017.1"/>
    <property type="molecule type" value="Genomic_DNA"/>
</dbReference>
<keyword evidence="7" id="KW-1000">Mitochondrion outer membrane</keyword>
<evidence type="ECO:0000256" key="7">
    <source>
        <dbReference type="ARBA" id="ARBA00022787"/>
    </source>
</evidence>
<evidence type="ECO:0000256" key="9">
    <source>
        <dbReference type="ARBA" id="ARBA00022989"/>
    </source>
</evidence>
<evidence type="ECO:0000256" key="12">
    <source>
        <dbReference type="ARBA" id="ARBA00047931"/>
    </source>
</evidence>
<keyword evidence="8" id="KW-0663">Pyridoxal phosphate</keyword>
<keyword evidence="18" id="KW-1185">Reference proteome</keyword>
<feature type="domain" description="Tryptophan synthase beta chain-like PALP" evidence="16">
    <location>
        <begin position="75"/>
        <end position="426"/>
    </location>
</feature>
<keyword evidence="9 15" id="KW-1133">Transmembrane helix</keyword>
<evidence type="ECO:0000256" key="5">
    <source>
        <dbReference type="ARBA" id="ARBA00022679"/>
    </source>
</evidence>
<dbReference type="Proteomes" id="UP001151582">
    <property type="component" value="Unassembled WGS sequence"/>
</dbReference>
<proteinExistence type="inferred from homology"/>
<comment type="caution">
    <text evidence="17">The sequence shown here is derived from an EMBL/GenBank/DDBJ whole genome shotgun (WGS) entry which is preliminary data.</text>
</comment>
<evidence type="ECO:0000256" key="10">
    <source>
        <dbReference type="ARBA" id="ARBA00023128"/>
    </source>
</evidence>
<evidence type="ECO:0000256" key="4">
    <source>
        <dbReference type="ARBA" id="ARBA00012681"/>
    </source>
</evidence>
<dbReference type="FunFam" id="3.40.50.1100:FF:000096">
    <property type="entry name" value="Related to cysteine synthase"/>
    <property type="match status" value="1"/>
</dbReference>
<dbReference type="PROSITE" id="PS00901">
    <property type="entry name" value="CYS_SYNTHASE"/>
    <property type="match status" value="1"/>
</dbReference>
<dbReference type="CDD" id="cd01561">
    <property type="entry name" value="CBS_like"/>
    <property type="match status" value="1"/>
</dbReference>
<sequence>MGASVPQLTLGLLVGLVIGIASQAFLPLFQQRVRKRRPRPLPPTDDQGDWEAPTFDSGGSSAEDDDNLRVVEGIAGLIGNTPMVRIPSLSEATGCDIYAKAEFLNPGGSPKDRVALTMVETAEQTGKLIPHTECCLFEGTVGSTGISLAMIARAKGYRCHIVIPDDQAQEKYALLTRLNATVEKVRPVSIVNSNHFVNVARCRAREYSQTASSVTITSSPSESHHSHRTHVALRGHHQGYFADQFENPANFAAHFNQTGPEIYRQMRGQLDAFVAGAGTGGTLAGIARYLKPRIPQLKVVLADPTGSGLFHRIKHGVLYTPLEAEGTRRRHQVDTVVEGIGINRITRNFAKVLEPRSSNASTPAAALPWVDDAVHVTDEQAVLMARYLVSTEGLFVGSSSAVNCVAAVRTAQQLGPGHTIVTVLCDSGQRHLTKFWNDEYLQALNLPTSFPDSLAFLD</sequence>
<evidence type="ECO:0000256" key="1">
    <source>
        <dbReference type="ARBA" id="ARBA00001933"/>
    </source>
</evidence>
<evidence type="ECO:0000313" key="18">
    <source>
        <dbReference type="Proteomes" id="UP001151582"/>
    </source>
</evidence>
<gene>
    <name evidence="17" type="primary">cys12</name>
    <name evidence="17" type="ORF">H4R34_004881</name>
</gene>
<dbReference type="AlphaFoldDB" id="A0A9W8B4P5"/>
<keyword evidence="10" id="KW-0496">Mitochondrion</keyword>
<evidence type="ECO:0000259" key="16">
    <source>
        <dbReference type="Pfam" id="PF00291"/>
    </source>
</evidence>
<comment type="catalytic activity">
    <reaction evidence="12">
        <text>O-acetyl-L-serine + hydrogen sulfide = L-cysteine + acetate</text>
        <dbReference type="Rhea" id="RHEA:14829"/>
        <dbReference type="ChEBI" id="CHEBI:29919"/>
        <dbReference type="ChEBI" id="CHEBI:30089"/>
        <dbReference type="ChEBI" id="CHEBI:35235"/>
        <dbReference type="ChEBI" id="CHEBI:58340"/>
        <dbReference type="EC" id="2.5.1.47"/>
    </reaction>
</comment>